<feature type="transmembrane region" description="Helical" evidence="2">
    <location>
        <begin position="63"/>
        <end position="81"/>
    </location>
</feature>
<reference evidence="4 5" key="1">
    <citation type="submission" date="2017-04" db="EMBL/GenBank/DDBJ databases">
        <authorList>
            <person name="Afonso C.L."/>
            <person name="Miller P.J."/>
            <person name="Scott M.A."/>
            <person name="Spackman E."/>
            <person name="Goraichik I."/>
            <person name="Dimitrov K.M."/>
            <person name="Suarez D.L."/>
            <person name="Swayne D.E."/>
        </authorList>
    </citation>
    <scope>NUCLEOTIDE SEQUENCE [LARGE SCALE GENOMIC DNA]</scope>
    <source>
        <strain evidence="4 5">CGMCC 1.10972</strain>
    </source>
</reference>
<feature type="transmembrane region" description="Helical" evidence="2">
    <location>
        <begin position="39"/>
        <end position="56"/>
    </location>
</feature>
<dbReference type="InterPro" id="IPR005135">
    <property type="entry name" value="Endo/exonuclease/phosphatase"/>
</dbReference>
<evidence type="ECO:0000256" key="1">
    <source>
        <dbReference type="SAM" id="MobiDB-lite"/>
    </source>
</evidence>
<keyword evidence="5" id="KW-1185">Reference proteome</keyword>
<dbReference type="GO" id="GO:0004519">
    <property type="term" value="F:endonuclease activity"/>
    <property type="evidence" value="ECO:0007669"/>
    <property type="project" value="UniProtKB-KW"/>
</dbReference>
<keyword evidence="2" id="KW-0472">Membrane</keyword>
<dbReference type="STRING" id="937218.SAMN06297251_12270"/>
<evidence type="ECO:0000259" key="3">
    <source>
        <dbReference type="Pfam" id="PF03372"/>
    </source>
</evidence>
<dbReference type="Pfam" id="PF03372">
    <property type="entry name" value="Exo_endo_phos"/>
    <property type="match status" value="1"/>
</dbReference>
<dbReference type="RefSeq" id="WP_170923363.1">
    <property type="nucleotide sequence ID" value="NZ_FWXR01000022.1"/>
</dbReference>
<dbReference type="GO" id="GO:0004527">
    <property type="term" value="F:exonuclease activity"/>
    <property type="evidence" value="ECO:0007669"/>
    <property type="project" value="UniProtKB-KW"/>
</dbReference>
<keyword evidence="4" id="KW-0269">Exonuclease</keyword>
<keyword evidence="2" id="KW-1133">Transmembrane helix</keyword>
<sequence>MSIATIILAVLAGLLLIATALPYTRIIHGAVRIFEFPRLQMLVLSVLLALAAGVLVPEAGWRWGLVVAFLIIAAAQGFWVAKFSPLGRRQSQRYGGDPNGPNTVSILSSNVKMSNRDYGRALAMAKKADPDLALFMETDEGWAKGLEPLRESHPHVVSRPYDNSYGMILFSRLPFDDVEVHFLAMDKVPSFLVTVKLRNGRHFRLYCVHPEPPVPNADSAGRDAELVKVAHIVVDDGMPSIVCGDLNDVAWSHTTRLFQRLSNLLDPRVGRGFYNTFDARYPLMRWPLDHLFHDDHFSLVSMDRREHIGSDHFPILFKLALTTTPSAIDRPERANSDDKEEAEDIVDDLKELDREPIGSNWEK</sequence>
<dbReference type="AlphaFoldDB" id="A0A1W2E7Z6"/>
<evidence type="ECO:0000313" key="5">
    <source>
        <dbReference type="Proteomes" id="UP000192656"/>
    </source>
</evidence>
<dbReference type="SUPFAM" id="SSF56219">
    <property type="entry name" value="DNase I-like"/>
    <property type="match status" value="1"/>
</dbReference>
<gene>
    <name evidence="4" type="ORF">SAMN06297251_12270</name>
</gene>
<dbReference type="Proteomes" id="UP000192656">
    <property type="component" value="Unassembled WGS sequence"/>
</dbReference>
<organism evidence="4 5">
    <name type="scientific">Fulvimarina manganoxydans</name>
    <dbReference type="NCBI Taxonomy" id="937218"/>
    <lineage>
        <taxon>Bacteria</taxon>
        <taxon>Pseudomonadati</taxon>
        <taxon>Pseudomonadota</taxon>
        <taxon>Alphaproteobacteria</taxon>
        <taxon>Hyphomicrobiales</taxon>
        <taxon>Aurantimonadaceae</taxon>
        <taxon>Fulvimarina</taxon>
    </lineage>
</organism>
<dbReference type="Gene3D" id="3.60.10.10">
    <property type="entry name" value="Endonuclease/exonuclease/phosphatase"/>
    <property type="match status" value="1"/>
</dbReference>
<accession>A0A1W2E7Z6</accession>
<feature type="region of interest" description="Disordered" evidence="1">
    <location>
        <begin position="328"/>
        <end position="363"/>
    </location>
</feature>
<keyword evidence="4" id="KW-0378">Hydrolase</keyword>
<name>A0A1W2E7Z6_9HYPH</name>
<keyword evidence="4" id="KW-0540">Nuclease</keyword>
<evidence type="ECO:0000256" key="2">
    <source>
        <dbReference type="SAM" id="Phobius"/>
    </source>
</evidence>
<dbReference type="InterPro" id="IPR036691">
    <property type="entry name" value="Endo/exonu/phosph_ase_sf"/>
</dbReference>
<protein>
    <submittedName>
        <fullName evidence="4">Uncharacterized conserved protein YafD, endonuclease/exonuclease/phosphatase (EEP) superfamily</fullName>
    </submittedName>
</protein>
<feature type="compositionally biased region" description="Basic and acidic residues" evidence="1">
    <location>
        <begin position="347"/>
        <end position="363"/>
    </location>
</feature>
<dbReference type="EMBL" id="FWXR01000022">
    <property type="protein sequence ID" value="SMD05841.1"/>
    <property type="molecule type" value="Genomic_DNA"/>
</dbReference>
<keyword evidence="4" id="KW-0255">Endonuclease</keyword>
<feature type="domain" description="Endonuclease/exonuclease/phosphatase" evidence="3">
    <location>
        <begin position="107"/>
        <end position="312"/>
    </location>
</feature>
<keyword evidence="2" id="KW-0812">Transmembrane</keyword>
<evidence type="ECO:0000313" key="4">
    <source>
        <dbReference type="EMBL" id="SMD05841.1"/>
    </source>
</evidence>
<proteinExistence type="predicted"/>